<dbReference type="Proteomes" id="UP000264002">
    <property type="component" value="Unassembled WGS sequence"/>
</dbReference>
<name>A0A372MK14_9SPIR</name>
<feature type="signal peptide" evidence="3">
    <location>
        <begin position="1"/>
        <end position="20"/>
    </location>
</feature>
<dbReference type="PANTHER" id="PTHR34183">
    <property type="entry name" value="ENDOLYTIC PEPTIDOGLYCAN TRANSGLYCOSYLASE RLPA"/>
    <property type="match status" value="1"/>
</dbReference>
<dbReference type="GO" id="GO:0000270">
    <property type="term" value="P:peptidoglycan metabolic process"/>
    <property type="evidence" value="ECO:0007669"/>
    <property type="project" value="UniProtKB-UniRule"/>
</dbReference>
<dbReference type="Pfam" id="PF03330">
    <property type="entry name" value="DPBB_1"/>
    <property type="match status" value="1"/>
</dbReference>
<evidence type="ECO:0000259" key="5">
    <source>
        <dbReference type="Pfam" id="PF03330"/>
    </source>
</evidence>
<dbReference type="HAMAP" id="MF_02071">
    <property type="entry name" value="RlpA"/>
    <property type="match status" value="1"/>
</dbReference>
<dbReference type="Gene3D" id="2.40.40.10">
    <property type="entry name" value="RlpA-like domain"/>
    <property type="match status" value="1"/>
</dbReference>
<dbReference type="CDD" id="cd22268">
    <property type="entry name" value="DPBB_RlpA-like"/>
    <property type="match status" value="1"/>
</dbReference>
<dbReference type="NCBIfam" id="TIGR00413">
    <property type="entry name" value="rlpA"/>
    <property type="match status" value="1"/>
</dbReference>
<dbReference type="PANTHER" id="PTHR34183:SF8">
    <property type="entry name" value="ENDOLYTIC PEPTIDOGLYCAN TRANSGLYCOSYLASE RLPA-RELATED"/>
    <property type="match status" value="1"/>
</dbReference>
<dbReference type="SUPFAM" id="SSF50685">
    <property type="entry name" value="Barwin-like endoglucanases"/>
    <property type="match status" value="1"/>
</dbReference>
<sequence length="221" mass="24606" precursor="true">MKRLMALLVVLLLCSSFLFAEEEAKFEPGTVIEKGIASWYTSDKSESLTANGETFDPTSLSAAHKSLKFGTIVRVTNKKNGRSVDVRINDRGPYVDGRIIDLTPAAAEQIDMLEAGVANVELTLIFEPEIPESKYKRAGDTGWYQIQVGAYSSLLTAYTQYDRLLNAGLKPYAEQLPESKAVRLTVRWIPAYQLQRTMQALSALGFSESNVLKKSEDNPYR</sequence>
<dbReference type="GO" id="GO:0071555">
    <property type="term" value="P:cell wall organization"/>
    <property type="evidence" value="ECO:0007669"/>
    <property type="project" value="UniProtKB-KW"/>
</dbReference>
<evidence type="ECO:0000256" key="4">
    <source>
        <dbReference type="RuleBase" id="RU003495"/>
    </source>
</evidence>
<accession>A0A372MK14</accession>
<proteinExistence type="inferred from homology"/>
<keyword evidence="1 3" id="KW-0456">Lyase</keyword>
<protein>
    <recommendedName>
        <fullName evidence="3">Probable endolytic peptidoglycan transglycosylase RlpA</fullName>
        <ecNumber evidence="3">4.2.2.-</ecNumber>
    </recommendedName>
</protein>
<reference evidence="6 7" key="2">
    <citation type="submission" date="2018-09" db="EMBL/GenBank/DDBJ databases">
        <title>Genome of Sphaerochaeta halotolerans strain 4-11.</title>
        <authorList>
            <person name="Nazina T.N."/>
            <person name="Sokolova D.S."/>
        </authorList>
    </citation>
    <scope>NUCLEOTIDE SEQUENCE [LARGE SCALE GENOMIC DNA]</scope>
    <source>
        <strain evidence="6 7">4-11</strain>
    </source>
</reference>
<dbReference type="InterPro" id="IPR012997">
    <property type="entry name" value="RplA"/>
</dbReference>
<gene>
    <name evidence="3" type="primary">rlpA</name>
    <name evidence="6" type="ORF">DYP60_01580</name>
</gene>
<reference evidence="7" key="1">
    <citation type="submission" date="2018-08" db="EMBL/GenBank/DDBJ databases">
        <authorList>
            <person name="Grouzdev D.S."/>
            <person name="Krutkina M.S."/>
        </authorList>
    </citation>
    <scope>NUCLEOTIDE SEQUENCE [LARGE SCALE GENOMIC DNA]</scope>
    <source>
        <strain evidence="7">4-11</strain>
    </source>
</reference>
<evidence type="ECO:0000313" key="6">
    <source>
        <dbReference type="EMBL" id="RFU95728.1"/>
    </source>
</evidence>
<comment type="caution">
    <text evidence="6">The sequence shown here is derived from an EMBL/GenBank/DDBJ whole genome shotgun (WGS) entry which is preliminary data.</text>
</comment>
<dbReference type="InterPro" id="IPR009009">
    <property type="entry name" value="RlpA-like_DPBB"/>
</dbReference>
<dbReference type="GO" id="GO:0008932">
    <property type="term" value="F:lytic endotransglycosylase activity"/>
    <property type="evidence" value="ECO:0007669"/>
    <property type="project" value="UniProtKB-UniRule"/>
</dbReference>
<feature type="chain" id="PRO_5017091630" description="Probable endolytic peptidoglycan transglycosylase RlpA" evidence="3">
    <location>
        <begin position="21"/>
        <end position="221"/>
    </location>
</feature>
<evidence type="ECO:0000256" key="1">
    <source>
        <dbReference type="ARBA" id="ARBA00023239"/>
    </source>
</evidence>
<organism evidence="6 7">
    <name type="scientific">Sphaerochaeta halotolerans</name>
    <dbReference type="NCBI Taxonomy" id="2293840"/>
    <lineage>
        <taxon>Bacteria</taxon>
        <taxon>Pseudomonadati</taxon>
        <taxon>Spirochaetota</taxon>
        <taxon>Spirochaetia</taxon>
        <taxon>Spirochaetales</taxon>
        <taxon>Sphaerochaetaceae</taxon>
        <taxon>Sphaerochaeta</taxon>
    </lineage>
</organism>
<evidence type="ECO:0000313" key="7">
    <source>
        <dbReference type="Proteomes" id="UP000264002"/>
    </source>
</evidence>
<dbReference type="RefSeq" id="WP_117329125.1">
    <property type="nucleotide sequence ID" value="NZ_QUWK01000002.1"/>
</dbReference>
<comment type="function">
    <text evidence="3">Lytic transglycosylase with a strong preference for naked glycan strands that lack stem peptides.</text>
</comment>
<comment type="similarity">
    <text evidence="3 4">Belongs to the RlpA family.</text>
</comment>
<evidence type="ECO:0000256" key="3">
    <source>
        <dbReference type="HAMAP-Rule" id="MF_02071"/>
    </source>
</evidence>
<keyword evidence="2 3" id="KW-0961">Cell wall biogenesis/degradation</keyword>
<keyword evidence="3" id="KW-0732">Signal</keyword>
<dbReference type="EMBL" id="QUWK01000002">
    <property type="protein sequence ID" value="RFU95728.1"/>
    <property type="molecule type" value="Genomic_DNA"/>
</dbReference>
<dbReference type="OrthoDB" id="9779128at2"/>
<feature type="domain" description="RlpA-like protein double-psi beta-barrel" evidence="5">
    <location>
        <begin position="33"/>
        <end position="121"/>
    </location>
</feature>
<evidence type="ECO:0000256" key="2">
    <source>
        <dbReference type="ARBA" id="ARBA00023316"/>
    </source>
</evidence>
<dbReference type="EC" id="4.2.2.-" evidence="3"/>
<dbReference type="InterPro" id="IPR036908">
    <property type="entry name" value="RlpA-like_sf"/>
</dbReference>
<dbReference type="AlphaFoldDB" id="A0A372MK14"/>
<dbReference type="InterPro" id="IPR034718">
    <property type="entry name" value="RlpA"/>
</dbReference>
<keyword evidence="7" id="KW-1185">Reference proteome</keyword>